<dbReference type="AlphaFoldDB" id="A0A409XXV0"/>
<name>A0A409XXV0_PSICY</name>
<dbReference type="EMBL" id="NHYD01000035">
    <property type="protein sequence ID" value="PPQ95555.1"/>
    <property type="molecule type" value="Genomic_DNA"/>
</dbReference>
<accession>A0A409XXV0</accession>
<reference evidence="1 2" key="1">
    <citation type="journal article" date="2018" name="Evol. Lett.">
        <title>Horizontal gene cluster transfer increased hallucinogenic mushroom diversity.</title>
        <authorList>
            <person name="Reynolds H.T."/>
            <person name="Vijayakumar V."/>
            <person name="Gluck-Thaler E."/>
            <person name="Korotkin H.B."/>
            <person name="Matheny P.B."/>
            <person name="Slot J.C."/>
        </authorList>
    </citation>
    <scope>NUCLEOTIDE SEQUENCE [LARGE SCALE GENOMIC DNA]</scope>
    <source>
        <strain evidence="1 2">2631</strain>
    </source>
</reference>
<evidence type="ECO:0000313" key="1">
    <source>
        <dbReference type="EMBL" id="PPQ95555.1"/>
    </source>
</evidence>
<comment type="caution">
    <text evidence="1">The sequence shown here is derived from an EMBL/GenBank/DDBJ whole genome shotgun (WGS) entry which is preliminary data.</text>
</comment>
<dbReference type="Proteomes" id="UP000283269">
    <property type="component" value="Unassembled WGS sequence"/>
</dbReference>
<organism evidence="1 2">
    <name type="scientific">Psilocybe cyanescens</name>
    <dbReference type="NCBI Taxonomy" id="93625"/>
    <lineage>
        <taxon>Eukaryota</taxon>
        <taxon>Fungi</taxon>
        <taxon>Dikarya</taxon>
        <taxon>Basidiomycota</taxon>
        <taxon>Agaricomycotina</taxon>
        <taxon>Agaricomycetes</taxon>
        <taxon>Agaricomycetidae</taxon>
        <taxon>Agaricales</taxon>
        <taxon>Agaricineae</taxon>
        <taxon>Strophariaceae</taxon>
        <taxon>Psilocybe</taxon>
    </lineage>
</organism>
<gene>
    <name evidence="1" type="ORF">CVT25_000829</name>
</gene>
<protein>
    <submittedName>
        <fullName evidence="1">Uncharacterized protein</fullName>
    </submittedName>
</protein>
<keyword evidence="2" id="KW-1185">Reference proteome</keyword>
<dbReference type="InParanoid" id="A0A409XXV0"/>
<sequence length="112" mass="12721">MTRERPWMTRLKRDAKFKSFKRVATRNLAPLSFTTLNPRSPNYTRATSTVTCSLSATSSQISLTADEEERYCMCCQGLRVCLEAGISHGDGHKQEHQQEQLARCTSLLRPID</sequence>
<evidence type="ECO:0000313" key="2">
    <source>
        <dbReference type="Proteomes" id="UP000283269"/>
    </source>
</evidence>
<proteinExistence type="predicted"/>